<sequence>MRKLSILLAGCLLTLSFAAVAKGGGHGGSHASVVHVSGHTTKTGTYVPSHYRTGADSSKSNNWSTKGNVNPYTGKAGTKNPYAH</sequence>
<feature type="signal peptide" evidence="2">
    <location>
        <begin position="1"/>
        <end position="21"/>
    </location>
</feature>
<dbReference type="AlphaFoldDB" id="A0A1I2A9B9"/>
<dbReference type="Proteomes" id="UP000199477">
    <property type="component" value="Unassembled WGS sequence"/>
</dbReference>
<evidence type="ECO:0000256" key="2">
    <source>
        <dbReference type="SAM" id="SignalP"/>
    </source>
</evidence>
<organism evidence="3 4">
    <name type="scientific">Dyella marensis</name>
    <dbReference type="NCBI Taxonomy" id="500610"/>
    <lineage>
        <taxon>Bacteria</taxon>
        <taxon>Pseudomonadati</taxon>
        <taxon>Pseudomonadota</taxon>
        <taxon>Gammaproteobacteria</taxon>
        <taxon>Lysobacterales</taxon>
        <taxon>Rhodanobacteraceae</taxon>
        <taxon>Dyella</taxon>
    </lineage>
</organism>
<feature type="region of interest" description="Disordered" evidence="1">
    <location>
        <begin position="39"/>
        <end position="84"/>
    </location>
</feature>
<evidence type="ECO:0000313" key="3">
    <source>
        <dbReference type="EMBL" id="SFE40198.1"/>
    </source>
</evidence>
<dbReference type="EMBL" id="FONH01000002">
    <property type="protein sequence ID" value="SFE40198.1"/>
    <property type="molecule type" value="Genomic_DNA"/>
</dbReference>
<feature type="chain" id="PRO_5011698629" evidence="2">
    <location>
        <begin position="22"/>
        <end position="84"/>
    </location>
</feature>
<keyword evidence="4" id="KW-1185">Reference proteome</keyword>
<accession>A0A1I2A9B9</accession>
<proteinExistence type="predicted"/>
<reference evidence="4" key="1">
    <citation type="submission" date="2016-10" db="EMBL/GenBank/DDBJ databases">
        <authorList>
            <person name="Varghese N."/>
            <person name="Submissions S."/>
        </authorList>
    </citation>
    <scope>NUCLEOTIDE SEQUENCE [LARGE SCALE GENOMIC DNA]</scope>
    <source>
        <strain evidence="4">UNC178MFTsu3.1</strain>
    </source>
</reference>
<evidence type="ECO:0000256" key="1">
    <source>
        <dbReference type="SAM" id="MobiDB-lite"/>
    </source>
</evidence>
<evidence type="ECO:0000313" key="4">
    <source>
        <dbReference type="Proteomes" id="UP000199477"/>
    </source>
</evidence>
<dbReference type="RefSeq" id="WP_081805273.1">
    <property type="nucleotide sequence ID" value="NZ_FONH01000002.1"/>
</dbReference>
<protein>
    <submittedName>
        <fullName evidence="3">Uncharacterized protein</fullName>
    </submittedName>
</protein>
<gene>
    <name evidence="3" type="ORF">SAMN02799615_00959</name>
</gene>
<keyword evidence="2" id="KW-0732">Signal</keyword>
<feature type="compositionally biased region" description="Polar residues" evidence="1">
    <location>
        <begin position="55"/>
        <end position="71"/>
    </location>
</feature>
<name>A0A1I2A9B9_9GAMM</name>